<evidence type="ECO:0000256" key="1">
    <source>
        <dbReference type="SAM" id="SignalP"/>
    </source>
</evidence>
<proteinExistence type="predicted"/>
<feature type="signal peptide" evidence="1">
    <location>
        <begin position="1"/>
        <end position="19"/>
    </location>
</feature>
<name>A0A8H4XKD6_9HYPO</name>
<keyword evidence="1" id="KW-0732">Signal</keyword>
<sequence>MKTSIFSVTALALSVTASGLPVYGKYNKEVNRAQPDFPSFGNLPKSGYTNNKATNAETSGYCISKELLKETVDKYIATFSGITDGGQMTKLYFDDDVRVYSQSAWWAASEAAITKYGKKDNFPPIYENRAALIKAQTRDNKADSFRKGPVAYGCNTFSFYWKADFGNTRGRGNGIDMVFLNPKTGKVRLAYSEYNTLNQADI</sequence>
<evidence type="ECO:0000313" key="3">
    <source>
        <dbReference type="EMBL" id="KAF4977580.1"/>
    </source>
</evidence>
<protein>
    <recommendedName>
        <fullName evidence="2">NTF2-like domain-containing protein</fullName>
    </recommendedName>
</protein>
<feature type="chain" id="PRO_5034349434" description="NTF2-like domain-containing protein" evidence="1">
    <location>
        <begin position="20"/>
        <end position="202"/>
    </location>
</feature>
<accession>A0A8H4XKD6</accession>
<feature type="domain" description="NTF2-like" evidence="2">
    <location>
        <begin position="62"/>
        <end position="198"/>
    </location>
</feature>
<evidence type="ECO:0000313" key="4">
    <source>
        <dbReference type="Proteomes" id="UP000635477"/>
    </source>
</evidence>
<gene>
    <name evidence="3" type="ORF">FZEAL_5951</name>
</gene>
<dbReference type="OrthoDB" id="5060575at2759"/>
<reference evidence="3" key="2">
    <citation type="submission" date="2020-05" db="EMBL/GenBank/DDBJ databases">
        <authorList>
            <person name="Kim H.-S."/>
            <person name="Proctor R.H."/>
            <person name="Brown D.W."/>
        </authorList>
    </citation>
    <scope>NUCLEOTIDE SEQUENCE</scope>
    <source>
        <strain evidence="3">NRRL 22465</strain>
    </source>
</reference>
<dbReference type="AlphaFoldDB" id="A0A8H4XKD6"/>
<dbReference type="Pfam" id="PF26534">
    <property type="entry name" value="NTF2_7"/>
    <property type="match status" value="1"/>
</dbReference>
<dbReference type="Proteomes" id="UP000635477">
    <property type="component" value="Unassembled WGS sequence"/>
</dbReference>
<keyword evidence="4" id="KW-1185">Reference proteome</keyword>
<organism evidence="3 4">
    <name type="scientific">Fusarium zealandicum</name>
    <dbReference type="NCBI Taxonomy" id="1053134"/>
    <lineage>
        <taxon>Eukaryota</taxon>
        <taxon>Fungi</taxon>
        <taxon>Dikarya</taxon>
        <taxon>Ascomycota</taxon>
        <taxon>Pezizomycotina</taxon>
        <taxon>Sordariomycetes</taxon>
        <taxon>Hypocreomycetidae</taxon>
        <taxon>Hypocreales</taxon>
        <taxon>Nectriaceae</taxon>
        <taxon>Fusarium</taxon>
        <taxon>Fusarium staphyleae species complex</taxon>
    </lineage>
</organism>
<evidence type="ECO:0000259" key="2">
    <source>
        <dbReference type="Pfam" id="PF26534"/>
    </source>
</evidence>
<reference evidence="3" key="1">
    <citation type="journal article" date="2020" name="BMC Genomics">
        <title>Correction to: Identification and distribution of gene clusters required for synthesis of sphingolipid metabolism inhibitors in diverse species of the filamentous fungus Fusarium.</title>
        <authorList>
            <person name="Kim H.S."/>
            <person name="Lohmar J.M."/>
            <person name="Busman M."/>
            <person name="Brown D.W."/>
            <person name="Naumann T.A."/>
            <person name="Divon H.H."/>
            <person name="Lysoe E."/>
            <person name="Uhlig S."/>
            <person name="Proctor R.H."/>
        </authorList>
    </citation>
    <scope>NUCLEOTIDE SEQUENCE</scope>
    <source>
        <strain evidence="3">NRRL 22465</strain>
    </source>
</reference>
<comment type="caution">
    <text evidence="3">The sequence shown here is derived from an EMBL/GenBank/DDBJ whole genome shotgun (WGS) entry which is preliminary data.</text>
</comment>
<dbReference type="EMBL" id="JABEYC010000431">
    <property type="protein sequence ID" value="KAF4977580.1"/>
    <property type="molecule type" value="Genomic_DNA"/>
</dbReference>
<dbReference type="InterPro" id="IPR058645">
    <property type="entry name" value="NTF2-like_dom_7"/>
</dbReference>